<evidence type="ECO:0000256" key="1">
    <source>
        <dbReference type="ARBA" id="ARBA00007072"/>
    </source>
</evidence>
<dbReference type="InterPro" id="IPR008928">
    <property type="entry name" value="6-hairpin_glycosidase_sf"/>
</dbReference>
<dbReference type="PROSITE" id="PS00592">
    <property type="entry name" value="GH9_2"/>
    <property type="match status" value="1"/>
</dbReference>
<dbReference type="CDD" id="cd02850">
    <property type="entry name" value="E_set_Cellulase_N"/>
    <property type="match status" value="1"/>
</dbReference>
<geneLocation type="plasmid" evidence="11 12">
    <name>pDAETH-2</name>
</geneLocation>
<name>A0ABM8AKS3_9DEIO</name>
<keyword evidence="4 6" id="KW-0326">Glycosidase</keyword>
<evidence type="ECO:0000259" key="9">
    <source>
        <dbReference type="Pfam" id="PF02018"/>
    </source>
</evidence>
<dbReference type="RefSeq" id="WP_264778262.1">
    <property type="nucleotide sequence ID" value="NZ_AP026562.1"/>
</dbReference>
<dbReference type="InterPro" id="IPR012341">
    <property type="entry name" value="6hp_glycosidase-like_sf"/>
</dbReference>
<evidence type="ECO:0000256" key="3">
    <source>
        <dbReference type="ARBA" id="ARBA00023277"/>
    </source>
</evidence>
<keyword evidence="11" id="KW-0614">Plasmid</keyword>
<dbReference type="PANTHER" id="PTHR22298">
    <property type="entry name" value="ENDO-1,4-BETA-GLUCANASE"/>
    <property type="match status" value="1"/>
</dbReference>
<comment type="similarity">
    <text evidence="1 6 7">Belongs to the glycosyl hydrolase 9 (cellulase E) family.</text>
</comment>
<dbReference type="Pfam" id="PF02927">
    <property type="entry name" value="CelD_N"/>
    <property type="match status" value="1"/>
</dbReference>
<protein>
    <recommendedName>
        <fullName evidence="7">Endoglucanase</fullName>
        <ecNumber evidence="7">3.2.1.4</ecNumber>
    </recommendedName>
</protein>
<dbReference type="SUPFAM" id="SSF81296">
    <property type="entry name" value="E set domains"/>
    <property type="match status" value="1"/>
</dbReference>
<evidence type="ECO:0000256" key="6">
    <source>
        <dbReference type="PROSITE-ProRule" id="PRU10059"/>
    </source>
</evidence>
<comment type="catalytic activity">
    <reaction evidence="7">
        <text>Endohydrolysis of (1-&gt;4)-beta-D-glucosidic linkages in cellulose, lichenin and cereal beta-D-glucans.</text>
        <dbReference type="EC" id="3.2.1.4"/>
    </reaction>
</comment>
<keyword evidence="12" id="KW-1185">Reference proteome</keyword>
<dbReference type="InterPro" id="IPR004197">
    <property type="entry name" value="Cellulase_Ig-like"/>
</dbReference>
<accession>A0ABM8AKS3</accession>
<reference evidence="11" key="1">
    <citation type="submission" date="2022-07" db="EMBL/GenBank/DDBJ databases">
        <title>Complete Genome Sequence of the Radioresistant Bacterium Deinococcus aetherius ST0316, Isolated from the Air Dust collected in Lower Stratosphere above Japan.</title>
        <authorList>
            <person name="Satoh K."/>
            <person name="Hagiwara K."/>
            <person name="Katsumata K."/>
            <person name="Kubo A."/>
            <person name="Yokobori S."/>
            <person name="Yamagishi A."/>
            <person name="Oono Y."/>
            <person name="Narumi I."/>
        </authorList>
    </citation>
    <scope>NUCLEOTIDE SEQUENCE</scope>
    <source>
        <strain evidence="11">ST0316</strain>
        <plasmid evidence="11">pDAETH-2</plasmid>
    </source>
</reference>
<evidence type="ECO:0000256" key="2">
    <source>
        <dbReference type="ARBA" id="ARBA00022801"/>
    </source>
</evidence>
<evidence type="ECO:0000256" key="7">
    <source>
        <dbReference type="RuleBase" id="RU361166"/>
    </source>
</evidence>
<evidence type="ECO:0000313" key="12">
    <source>
        <dbReference type="Proteomes" id="UP001064971"/>
    </source>
</evidence>
<dbReference type="InterPro" id="IPR001701">
    <property type="entry name" value="Glyco_hydro_9"/>
</dbReference>
<evidence type="ECO:0000313" key="11">
    <source>
        <dbReference type="EMBL" id="BDP44426.1"/>
    </source>
</evidence>
<organism evidence="11 12">
    <name type="scientific">Deinococcus aetherius</name>
    <dbReference type="NCBI Taxonomy" id="200252"/>
    <lineage>
        <taxon>Bacteria</taxon>
        <taxon>Thermotogati</taxon>
        <taxon>Deinococcota</taxon>
        <taxon>Deinococci</taxon>
        <taxon>Deinococcales</taxon>
        <taxon>Deinococcaceae</taxon>
        <taxon>Deinococcus</taxon>
    </lineage>
</organism>
<gene>
    <name evidence="11" type="ORF">DAETH_43950</name>
</gene>
<dbReference type="Pfam" id="PF17957">
    <property type="entry name" value="Big_7"/>
    <property type="match status" value="1"/>
</dbReference>
<dbReference type="SUPFAM" id="SSF49785">
    <property type="entry name" value="Galactose-binding domain-like"/>
    <property type="match status" value="1"/>
</dbReference>
<feature type="domain" description="Glycoside hydrolase family 9" evidence="8">
    <location>
        <begin position="373"/>
        <end position="858"/>
    </location>
</feature>
<feature type="domain" description="Cellulase Ig-like" evidence="10">
    <location>
        <begin position="282"/>
        <end position="362"/>
    </location>
</feature>
<dbReference type="InterPro" id="IPR013783">
    <property type="entry name" value="Ig-like_fold"/>
</dbReference>
<dbReference type="EC" id="3.2.1.4" evidence="7"/>
<keyword evidence="3 6" id="KW-0119">Carbohydrate metabolism</keyword>
<dbReference type="Proteomes" id="UP001064971">
    <property type="component" value="Plasmid pDAETH-2"/>
</dbReference>
<dbReference type="Gene3D" id="2.60.120.260">
    <property type="entry name" value="Galactose-binding domain-like"/>
    <property type="match status" value="1"/>
</dbReference>
<dbReference type="InterPro" id="IPR008979">
    <property type="entry name" value="Galactose-bd-like_sf"/>
</dbReference>
<proteinExistence type="inferred from homology"/>
<dbReference type="InterPro" id="IPR018221">
    <property type="entry name" value="Glyco_hydro_9_His_AS"/>
</dbReference>
<sequence>MYKNAPQHIVLLLVATTLSSCQVLSGQGRPGRGDTAPPTVSLTSSAMTVPVGGPLTLTARAADTSGIARVVFYDRGKKIGEDRAAPYTLTVRAPSTLSGEHIYTAQAFDWSGQDALSRPVPVAIGVSNLLRNSGFQNGRAPWWVAGDPAVTARNGEVCLKVVKPGVNPWDVVFGQNRLGLMREAKYTVSFTARADEPTAFKVLLEQETSPYPAYFDQQVARVTQAARTYRFTFDMTGANDAQASLQFKLGGQKATRVCLSNISVRGPTFAPGPVSAQVNDRAEVRVNQVGYFPGAPKLAAVAYESAVPLAWTLLGPDGRRLARGRSRVFGTDPVSGDFVHQVDFSGFRTVGDGYVLEVGGLRSHPFRIAGDLYASLKYDALAYFYHNRSGIPIEAKYVGNSRWARPAGHLGNRGDGAVTCFAGRDAQGNTWPGCRYTLNAGGGWYDAGDHGRYVVNGGISVWTLMNLYETGLRFSGTQPFADGRLRIPEHANGMNDLLDEARWEMDFLLRMQVPDGQRLRLPVGDQRLRLSNLRFSEVDASGMAHHKLHSEQWTNFPSRPDEDSQRRFLYPPSTAATLNLAATAAQCARVFARVDPAYAQRCLQAARRAWNAAKRNPAVYAYDNFTGGGSYADTTLGDEFYWAAAELYATTGEEPYRRVLRAAGGGVENDLTWWDVKAAGIITLALGPGRPRQGDVRTARAELLRAADAYTDEVPRRGYGLPFSSPHYPWGSNSNVMNRGIILGLAYHLTGNIRYRNAALEGVNYLLGRNPLDKSYVSGYGERPLTNPHHRFWAHARDSRFPAPPPGALAGGPNSSPADPTAAVLRGRCAPQTCYIDDIGSSSFNEVAINWNAPLAWVSTFLDETHKDR</sequence>
<evidence type="ECO:0000256" key="5">
    <source>
        <dbReference type="ARBA" id="ARBA00023326"/>
    </source>
</evidence>
<keyword evidence="5 6" id="KW-0624">Polysaccharide degradation</keyword>
<evidence type="ECO:0000259" key="10">
    <source>
        <dbReference type="Pfam" id="PF02927"/>
    </source>
</evidence>
<dbReference type="Pfam" id="PF00759">
    <property type="entry name" value="Glyco_hydro_9"/>
    <property type="match status" value="1"/>
</dbReference>
<dbReference type="PROSITE" id="PS51257">
    <property type="entry name" value="PROKAR_LIPOPROTEIN"/>
    <property type="match status" value="1"/>
</dbReference>
<dbReference type="Gene3D" id="1.50.10.10">
    <property type="match status" value="1"/>
</dbReference>
<feature type="domain" description="CBM-cenC" evidence="9">
    <location>
        <begin position="127"/>
        <end position="250"/>
    </location>
</feature>
<dbReference type="InterPro" id="IPR014756">
    <property type="entry name" value="Ig_E-set"/>
</dbReference>
<dbReference type="SUPFAM" id="SSF48208">
    <property type="entry name" value="Six-hairpin glycosidases"/>
    <property type="match status" value="1"/>
</dbReference>
<dbReference type="InterPro" id="IPR003305">
    <property type="entry name" value="CenC_carb-bd"/>
</dbReference>
<dbReference type="Gene3D" id="2.60.40.10">
    <property type="entry name" value="Immunoglobulins"/>
    <property type="match status" value="2"/>
</dbReference>
<keyword evidence="2 6" id="KW-0378">Hydrolase</keyword>
<dbReference type="EMBL" id="AP026562">
    <property type="protein sequence ID" value="BDP44426.1"/>
    <property type="molecule type" value="Genomic_DNA"/>
</dbReference>
<evidence type="ECO:0000259" key="8">
    <source>
        <dbReference type="Pfam" id="PF00759"/>
    </source>
</evidence>
<dbReference type="Pfam" id="PF02018">
    <property type="entry name" value="CBM_4_9"/>
    <property type="match status" value="1"/>
</dbReference>
<feature type="active site" evidence="6">
    <location>
        <position position="789"/>
    </location>
</feature>
<keyword evidence="7" id="KW-0136">Cellulose degradation</keyword>
<evidence type="ECO:0000256" key="4">
    <source>
        <dbReference type="ARBA" id="ARBA00023295"/>
    </source>
</evidence>